<organism evidence="2 3">
    <name type="scientific">Candidatus Cryptobacteroides merdigallinarum</name>
    <dbReference type="NCBI Taxonomy" id="2840770"/>
    <lineage>
        <taxon>Bacteria</taxon>
        <taxon>Pseudomonadati</taxon>
        <taxon>Bacteroidota</taxon>
        <taxon>Bacteroidia</taxon>
        <taxon>Bacteroidales</taxon>
        <taxon>Candidatus Cryptobacteroides</taxon>
    </lineage>
</organism>
<sequence>MKILKKVLVYLIFPLAIIGLAYLIVESVMEPVRFNKEKEAREQVAIQRLKDIRTLQTAFKTECGRFTASFDTLKSFYNDSSMKVVMQIGSSDDSLAVDNTEKLKKRNPRITPAQMLELYRKGEHLVFRIENEVPVKDTLFKGRTDFNLDSLAIVPFSNGDSIAMSAVVKIVSGVKVPLFEASLTYKSLLRGMDNQLRINLDASEKEMNENKYGTPDFSGLKVGSITAPNNNAGNWE</sequence>
<reference evidence="2" key="1">
    <citation type="submission" date="2020-10" db="EMBL/GenBank/DDBJ databases">
        <authorList>
            <person name="Gilroy R."/>
        </authorList>
    </citation>
    <scope>NUCLEOTIDE SEQUENCE</scope>
    <source>
        <strain evidence="2">20514</strain>
    </source>
</reference>
<dbReference type="AlphaFoldDB" id="A0A9D9HG56"/>
<name>A0A9D9HG56_9BACT</name>
<gene>
    <name evidence="2" type="ORF">IAC29_05360</name>
</gene>
<evidence type="ECO:0000313" key="2">
    <source>
        <dbReference type="EMBL" id="MBO8448682.1"/>
    </source>
</evidence>
<feature type="transmembrane region" description="Helical" evidence="1">
    <location>
        <begin position="7"/>
        <end position="25"/>
    </location>
</feature>
<reference evidence="2" key="2">
    <citation type="journal article" date="2021" name="PeerJ">
        <title>Extensive microbial diversity within the chicken gut microbiome revealed by metagenomics and culture.</title>
        <authorList>
            <person name="Gilroy R."/>
            <person name="Ravi A."/>
            <person name="Getino M."/>
            <person name="Pursley I."/>
            <person name="Horton D.L."/>
            <person name="Alikhan N.F."/>
            <person name="Baker D."/>
            <person name="Gharbi K."/>
            <person name="Hall N."/>
            <person name="Watson M."/>
            <person name="Adriaenssens E.M."/>
            <person name="Foster-Nyarko E."/>
            <person name="Jarju S."/>
            <person name="Secka A."/>
            <person name="Antonio M."/>
            <person name="Oren A."/>
            <person name="Chaudhuri R.R."/>
            <person name="La Ragione R."/>
            <person name="Hildebrand F."/>
            <person name="Pallen M.J."/>
        </authorList>
    </citation>
    <scope>NUCLEOTIDE SEQUENCE</scope>
    <source>
        <strain evidence="2">20514</strain>
    </source>
</reference>
<evidence type="ECO:0000313" key="3">
    <source>
        <dbReference type="Proteomes" id="UP000810252"/>
    </source>
</evidence>
<keyword evidence="1" id="KW-0812">Transmembrane</keyword>
<accession>A0A9D9HG56</accession>
<keyword evidence="1" id="KW-1133">Transmembrane helix</keyword>
<protein>
    <submittedName>
        <fullName evidence="2">Uncharacterized protein</fullName>
    </submittedName>
</protein>
<keyword evidence="1" id="KW-0472">Membrane</keyword>
<dbReference type="Proteomes" id="UP000810252">
    <property type="component" value="Unassembled WGS sequence"/>
</dbReference>
<dbReference type="EMBL" id="JADIMQ010000078">
    <property type="protein sequence ID" value="MBO8448682.1"/>
    <property type="molecule type" value="Genomic_DNA"/>
</dbReference>
<comment type="caution">
    <text evidence="2">The sequence shown here is derived from an EMBL/GenBank/DDBJ whole genome shotgun (WGS) entry which is preliminary data.</text>
</comment>
<evidence type="ECO:0000256" key="1">
    <source>
        <dbReference type="SAM" id="Phobius"/>
    </source>
</evidence>
<proteinExistence type="predicted"/>